<dbReference type="GO" id="GO:0030915">
    <property type="term" value="C:Smc5-Smc6 complex"/>
    <property type="evidence" value="ECO:0007669"/>
    <property type="project" value="InterPro"/>
</dbReference>
<evidence type="ECO:0000256" key="10">
    <source>
        <dbReference type="ARBA" id="ARBA00023242"/>
    </source>
</evidence>
<keyword evidence="10" id="KW-0539">Nucleus</keyword>
<dbReference type="Proteomes" id="UP000812440">
    <property type="component" value="Chromosome 6"/>
</dbReference>
<keyword evidence="8" id="KW-0833">Ubl conjugation pathway</keyword>
<feature type="domain" description="SP-RING-type" evidence="14">
    <location>
        <begin position="147"/>
        <end position="233"/>
    </location>
</feature>
<evidence type="ECO:0000256" key="13">
    <source>
        <dbReference type="PROSITE-ProRule" id="PRU00452"/>
    </source>
</evidence>
<dbReference type="AlphaFoldDB" id="A0A8T2J8W4"/>
<dbReference type="GO" id="GO:0000724">
    <property type="term" value="P:double-strand break repair via homologous recombination"/>
    <property type="evidence" value="ECO:0007669"/>
    <property type="project" value="InterPro"/>
</dbReference>
<dbReference type="Pfam" id="PF11789">
    <property type="entry name" value="zf-Nse"/>
    <property type="match status" value="1"/>
</dbReference>
<dbReference type="PANTHER" id="PTHR21330">
    <property type="entry name" value="E3 SUMO-PROTEIN LIGASE NSE2"/>
    <property type="match status" value="1"/>
</dbReference>
<evidence type="ECO:0000256" key="9">
    <source>
        <dbReference type="ARBA" id="ARBA00022833"/>
    </source>
</evidence>
<evidence type="ECO:0000256" key="8">
    <source>
        <dbReference type="ARBA" id="ARBA00022786"/>
    </source>
</evidence>
<dbReference type="InterPro" id="IPR004181">
    <property type="entry name" value="Znf_MIZ"/>
</dbReference>
<accession>A0A8T2J8W4</accession>
<dbReference type="SUPFAM" id="SSF57850">
    <property type="entry name" value="RING/U-box"/>
    <property type="match status" value="1"/>
</dbReference>
<dbReference type="InterPro" id="IPR026846">
    <property type="entry name" value="Nse2(Mms21)"/>
</dbReference>
<dbReference type="CDD" id="cd16651">
    <property type="entry name" value="SPL-RING_NSE2"/>
    <property type="match status" value="1"/>
</dbReference>
<dbReference type="GO" id="GO:0005634">
    <property type="term" value="C:nucleus"/>
    <property type="evidence" value="ECO:0007669"/>
    <property type="project" value="UniProtKB-SubCell"/>
</dbReference>
<keyword evidence="9" id="KW-0862">Zinc</keyword>
<evidence type="ECO:0000256" key="11">
    <source>
        <dbReference type="ARBA" id="ARBA00031731"/>
    </source>
</evidence>
<comment type="subcellular location">
    <subcellularLocation>
        <location evidence="1">Nucleus</location>
    </subcellularLocation>
</comment>
<dbReference type="PROSITE" id="PS51044">
    <property type="entry name" value="ZF_SP_RING"/>
    <property type="match status" value="1"/>
</dbReference>
<sequence length="237" mass="26986">MSGRNMPVTSFSSVDNSLSSLKNCHSYISTGMDIATSVALDLLETGCESTDVNAMETVMLEYASMERDLNQYIHAVEKIVKKLKHEQAEHVPDLLGLVKEKYDALQRKNVEDDLKRSERFVKFKEQVRDMRQQIQQNQEGDEGYVNVDEDIAVTQSQLNFTCPITQLEMKNPVKNKVCGHTYDKDAIENMILARHQKKKKATCPKVGCGHTNMQISDLVPDITLKRAIEIHKQKSQR</sequence>
<organism evidence="15 16">
    <name type="scientific">Hymenochirus boettgeri</name>
    <name type="common">Congo dwarf clawed frog</name>
    <dbReference type="NCBI Taxonomy" id="247094"/>
    <lineage>
        <taxon>Eukaryota</taxon>
        <taxon>Metazoa</taxon>
        <taxon>Chordata</taxon>
        <taxon>Craniata</taxon>
        <taxon>Vertebrata</taxon>
        <taxon>Euteleostomi</taxon>
        <taxon>Amphibia</taxon>
        <taxon>Batrachia</taxon>
        <taxon>Anura</taxon>
        <taxon>Pipoidea</taxon>
        <taxon>Pipidae</taxon>
        <taxon>Pipinae</taxon>
        <taxon>Hymenochirus</taxon>
    </lineage>
</organism>
<name>A0A8T2J8W4_9PIPI</name>
<dbReference type="OrthoDB" id="26899at2759"/>
<evidence type="ECO:0000256" key="3">
    <source>
        <dbReference type="ARBA" id="ARBA00008212"/>
    </source>
</evidence>
<evidence type="ECO:0000313" key="15">
    <source>
        <dbReference type="EMBL" id="KAG8441639.1"/>
    </source>
</evidence>
<evidence type="ECO:0000256" key="6">
    <source>
        <dbReference type="ARBA" id="ARBA00022723"/>
    </source>
</evidence>
<comment type="similarity">
    <text evidence="3">Belongs to the NSE2 family.</text>
</comment>
<dbReference type="GO" id="GO:0008270">
    <property type="term" value="F:zinc ion binding"/>
    <property type="evidence" value="ECO:0007669"/>
    <property type="project" value="UniProtKB-KW"/>
</dbReference>
<proteinExistence type="inferred from homology"/>
<evidence type="ECO:0000256" key="7">
    <source>
        <dbReference type="ARBA" id="ARBA00022771"/>
    </source>
</evidence>
<evidence type="ECO:0000256" key="5">
    <source>
        <dbReference type="ARBA" id="ARBA00022679"/>
    </source>
</evidence>
<keyword evidence="7 13" id="KW-0863">Zinc-finger</keyword>
<dbReference type="GO" id="GO:0016925">
    <property type="term" value="P:protein sumoylation"/>
    <property type="evidence" value="ECO:0007669"/>
    <property type="project" value="TreeGrafter"/>
</dbReference>
<dbReference type="EMBL" id="JAACNH010000005">
    <property type="protein sequence ID" value="KAG8441639.1"/>
    <property type="molecule type" value="Genomic_DNA"/>
</dbReference>
<keyword evidence="16" id="KW-1185">Reference proteome</keyword>
<dbReference type="GO" id="GO:0061665">
    <property type="term" value="F:SUMO ligase activity"/>
    <property type="evidence" value="ECO:0007669"/>
    <property type="project" value="TreeGrafter"/>
</dbReference>
<evidence type="ECO:0000256" key="12">
    <source>
        <dbReference type="ARBA" id="ARBA00032533"/>
    </source>
</evidence>
<evidence type="ECO:0000259" key="14">
    <source>
        <dbReference type="PROSITE" id="PS51044"/>
    </source>
</evidence>
<dbReference type="InterPro" id="IPR013083">
    <property type="entry name" value="Znf_RING/FYVE/PHD"/>
</dbReference>
<gene>
    <name evidence="15" type="ORF">GDO86_010718</name>
</gene>
<evidence type="ECO:0000256" key="2">
    <source>
        <dbReference type="ARBA" id="ARBA00004718"/>
    </source>
</evidence>
<keyword evidence="6" id="KW-0479">Metal-binding</keyword>
<evidence type="ECO:0000313" key="16">
    <source>
        <dbReference type="Proteomes" id="UP000812440"/>
    </source>
</evidence>
<comment type="pathway">
    <text evidence="2">Protein modification; protein sumoylation.</text>
</comment>
<comment type="caution">
    <text evidence="15">The sequence shown here is derived from an EMBL/GenBank/DDBJ whole genome shotgun (WGS) entry which is preliminary data.</text>
</comment>
<evidence type="ECO:0000256" key="1">
    <source>
        <dbReference type="ARBA" id="ARBA00004123"/>
    </source>
</evidence>
<dbReference type="Gene3D" id="3.30.40.10">
    <property type="entry name" value="Zinc/RING finger domain, C3HC4 (zinc finger)"/>
    <property type="match status" value="1"/>
</dbReference>
<protein>
    <recommendedName>
        <fullName evidence="4">E3 SUMO-protein ligase NSE2</fullName>
    </recommendedName>
    <alternativeName>
        <fullName evidence="11">E3 SUMO-protein transferase NSE2</fullName>
    </alternativeName>
    <alternativeName>
        <fullName evidence="12">Non-structural maintenance of chromosomes element 2 homolog</fullName>
    </alternativeName>
</protein>
<dbReference type="PANTHER" id="PTHR21330:SF1">
    <property type="entry name" value="E3 SUMO-PROTEIN LIGASE NSE2"/>
    <property type="match status" value="1"/>
</dbReference>
<keyword evidence="5" id="KW-0808">Transferase</keyword>
<reference evidence="15" key="1">
    <citation type="thesis" date="2020" institute="ProQuest LLC" country="789 East Eisenhower Parkway, Ann Arbor, MI, USA">
        <title>Comparative Genomics and Chromosome Evolution.</title>
        <authorList>
            <person name="Mudd A.B."/>
        </authorList>
    </citation>
    <scope>NUCLEOTIDE SEQUENCE</scope>
    <source>
        <strain evidence="15">Female2</strain>
        <tissue evidence="15">Blood</tissue>
    </source>
</reference>
<evidence type="ECO:0000256" key="4">
    <source>
        <dbReference type="ARBA" id="ARBA00020923"/>
    </source>
</evidence>